<evidence type="ECO:0000313" key="1">
    <source>
        <dbReference type="EMBL" id="SDH40361.1"/>
    </source>
</evidence>
<dbReference type="Proteomes" id="UP000198923">
    <property type="component" value="Unassembled WGS sequence"/>
</dbReference>
<keyword evidence="2" id="KW-1185">Reference proteome</keyword>
<protein>
    <submittedName>
        <fullName evidence="1">Uncharacterized protein</fullName>
    </submittedName>
</protein>
<evidence type="ECO:0000313" key="2">
    <source>
        <dbReference type="Proteomes" id="UP000198923"/>
    </source>
</evidence>
<dbReference type="EMBL" id="FNCN01000015">
    <property type="protein sequence ID" value="SDH40361.1"/>
    <property type="molecule type" value="Genomic_DNA"/>
</dbReference>
<gene>
    <name evidence="1" type="ORF">SAMN05421505_11559</name>
</gene>
<dbReference type="AlphaFoldDB" id="A0A1G8C4D5"/>
<organism evidence="1 2">
    <name type="scientific">Sinosporangium album</name>
    <dbReference type="NCBI Taxonomy" id="504805"/>
    <lineage>
        <taxon>Bacteria</taxon>
        <taxon>Bacillati</taxon>
        <taxon>Actinomycetota</taxon>
        <taxon>Actinomycetes</taxon>
        <taxon>Streptosporangiales</taxon>
        <taxon>Streptosporangiaceae</taxon>
        <taxon>Sinosporangium</taxon>
    </lineage>
</organism>
<proteinExistence type="predicted"/>
<reference evidence="1 2" key="1">
    <citation type="submission" date="2016-10" db="EMBL/GenBank/DDBJ databases">
        <authorList>
            <person name="de Groot N.N."/>
        </authorList>
    </citation>
    <scope>NUCLEOTIDE SEQUENCE [LARGE SCALE GENOMIC DNA]</scope>
    <source>
        <strain evidence="1 2">CPCC 201354</strain>
    </source>
</reference>
<name>A0A1G8C4D5_9ACTN</name>
<sequence length="78" mass="8713">MPNRDPGLSAVPEQTQRESAMHVMMENLPRRTDQSGPRHLPGAHGSRTPYPIDWPLVSGDPHDLALLIRIKNALQALR</sequence>
<dbReference type="OrthoDB" id="3538879at2"/>
<accession>A0A1G8C4D5</accession>
<dbReference type="RefSeq" id="WP_143020306.1">
    <property type="nucleotide sequence ID" value="NZ_FNCN01000015.1"/>
</dbReference>